<keyword evidence="2" id="KW-1185">Reference proteome</keyword>
<organism evidence="1 2">
    <name type="scientific">Paramecium pentaurelia</name>
    <dbReference type="NCBI Taxonomy" id="43138"/>
    <lineage>
        <taxon>Eukaryota</taxon>
        <taxon>Sar</taxon>
        <taxon>Alveolata</taxon>
        <taxon>Ciliophora</taxon>
        <taxon>Intramacronucleata</taxon>
        <taxon>Oligohymenophorea</taxon>
        <taxon>Peniculida</taxon>
        <taxon>Parameciidae</taxon>
        <taxon>Paramecium</taxon>
    </lineage>
</organism>
<comment type="caution">
    <text evidence="1">The sequence shown here is derived from an EMBL/GenBank/DDBJ whole genome shotgun (WGS) entry which is preliminary data.</text>
</comment>
<dbReference type="AlphaFoldDB" id="A0A8S1U7C8"/>
<reference evidence="1" key="1">
    <citation type="submission" date="2021-01" db="EMBL/GenBank/DDBJ databases">
        <authorList>
            <consortium name="Genoscope - CEA"/>
            <person name="William W."/>
        </authorList>
    </citation>
    <scope>NUCLEOTIDE SEQUENCE</scope>
</reference>
<proteinExistence type="predicted"/>
<name>A0A8S1U7C8_9CILI</name>
<sequence length="161" mass="18827">MLKRMLYCQDDIMLCDFWIHVKSFWQTPSEFDGWKQMIPKTLSSSVCAGLILAGGYLNLRSNQTINYTIFNLSSHFNFQVEFKLWLFGILEDDQFILKLDDYELLKVQLNQPTHYINCGGIKQHISLINLRAQMNNSQSLMKFILKLNLIQLQLNIGNQCI</sequence>
<protein>
    <submittedName>
        <fullName evidence="1">Uncharacterized protein</fullName>
    </submittedName>
</protein>
<dbReference type="EMBL" id="CAJJDO010000033">
    <property type="protein sequence ID" value="CAD8159239.1"/>
    <property type="molecule type" value="Genomic_DNA"/>
</dbReference>
<evidence type="ECO:0000313" key="2">
    <source>
        <dbReference type="Proteomes" id="UP000689195"/>
    </source>
</evidence>
<gene>
    <name evidence="1" type="ORF">PPENT_87.1.T0330026</name>
</gene>
<accession>A0A8S1U7C8</accession>
<evidence type="ECO:0000313" key="1">
    <source>
        <dbReference type="EMBL" id="CAD8159239.1"/>
    </source>
</evidence>
<dbReference type="Proteomes" id="UP000689195">
    <property type="component" value="Unassembled WGS sequence"/>
</dbReference>